<feature type="compositionally biased region" description="Polar residues" evidence="3">
    <location>
        <begin position="213"/>
        <end position="225"/>
    </location>
</feature>
<evidence type="ECO:0000256" key="2">
    <source>
        <dbReference type="PROSITE-ProRule" id="PRU00302"/>
    </source>
</evidence>
<dbReference type="CDD" id="cd00033">
    <property type="entry name" value="CCP"/>
    <property type="match status" value="2"/>
</dbReference>
<evidence type="ECO:0000313" key="5">
    <source>
        <dbReference type="EnsemblMetazoa" id="G19311.1:cds"/>
    </source>
</evidence>
<keyword evidence="6" id="KW-1185">Reference proteome</keyword>
<protein>
    <recommendedName>
        <fullName evidence="4">Sushi domain-containing protein</fullName>
    </recommendedName>
</protein>
<comment type="caution">
    <text evidence="2">Lacks conserved residue(s) required for the propagation of feature annotation.</text>
</comment>
<reference evidence="5" key="1">
    <citation type="submission" date="2022-08" db="UniProtKB">
        <authorList>
            <consortium name="EnsemblMetazoa"/>
        </authorList>
    </citation>
    <scope>IDENTIFICATION</scope>
    <source>
        <strain evidence="5">05x7-T-G4-1.051#20</strain>
    </source>
</reference>
<evidence type="ECO:0000259" key="4">
    <source>
        <dbReference type="PROSITE" id="PS50923"/>
    </source>
</evidence>
<dbReference type="InterPro" id="IPR035976">
    <property type="entry name" value="Sushi/SCR/CCP_sf"/>
</dbReference>
<keyword evidence="1" id="KW-1015">Disulfide bond</keyword>
<evidence type="ECO:0000256" key="1">
    <source>
        <dbReference type="ARBA" id="ARBA00023157"/>
    </source>
</evidence>
<proteinExistence type="predicted"/>
<organism evidence="5 6">
    <name type="scientific">Magallana gigas</name>
    <name type="common">Pacific oyster</name>
    <name type="synonym">Crassostrea gigas</name>
    <dbReference type="NCBI Taxonomy" id="29159"/>
    <lineage>
        <taxon>Eukaryota</taxon>
        <taxon>Metazoa</taxon>
        <taxon>Spiralia</taxon>
        <taxon>Lophotrochozoa</taxon>
        <taxon>Mollusca</taxon>
        <taxon>Bivalvia</taxon>
        <taxon>Autobranchia</taxon>
        <taxon>Pteriomorphia</taxon>
        <taxon>Ostreida</taxon>
        <taxon>Ostreoidea</taxon>
        <taxon>Ostreidae</taxon>
        <taxon>Magallana</taxon>
    </lineage>
</organism>
<dbReference type="SMART" id="SM00032">
    <property type="entry name" value="CCP"/>
    <property type="match status" value="2"/>
</dbReference>
<feature type="region of interest" description="Disordered" evidence="3">
    <location>
        <begin position="198"/>
        <end position="225"/>
    </location>
</feature>
<dbReference type="AlphaFoldDB" id="A0A8W8JGW9"/>
<keyword evidence="2" id="KW-0768">Sushi</keyword>
<feature type="domain" description="Sushi" evidence="4">
    <location>
        <begin position="34"/>
        <end position="88"/>
    </location>
</feature>
<dbReference type="Pfam" id="PF00084">
    <property type="entry name" value="Sushi"/>
    <property type="match status" value="2"/>
</dbReference>
<name>A0A8W8JGW9_MAGGI</name>
<dbReference type="InterPro" id="IPR000436">
    <property type="entry name" value="Sushi_SCR_CCP_dom"/>
</dbReference>
<dbReference type="PROSITE" id="PS50923">
    <property type="entry name" value="SUSHI"/>
    <property type="match status" value="2"/>
</dbReference>
<sequence length="225" mass="24983">MISLSNRYFKNCCPGSSWNSETQQCEGCIRIVTVVCPLPPDIPNAEVTVENNTARYFCNPGYYQLENTDEFISCDGNIWQPTNFECIQCMSGFTGVNCSSLCPYPYYGEDCQRTCNCSRDLCNVSTGCIRIVTVVCPLPPDIPNADVTVKNNTARYFCNPGYYQLENADDFISCDGNIWQPTNFECIRPMDYAGVVQDGTHSRDASIQPPGNPLSQSSGLDTARN</sequence>
<dbReference type="Gene3D" id="2.10.70.10">
    <property type="entry name" value="Complement Module, domain 1"/>
    <property type="match status" value="2"/>
</dbReference>
<evidence type="ECO:0000313" key="6">
    <source>
        <dbReference type="Proteomes" id="UP000005408"/>
    </source>
</evidence>
<dbReference type="EnsemblMetazoa" id="G19311.1">
    <property type="protein sequence ID" value="G19311.1:cds"/>
    <property type="gene ID" value="G19311"/>
</dbReference>
<evidence type="ECO:0000256" key="3">
    <source>
        <dbReference type="SAM" id="MobiDB-lite"/>
    </source>
</evidence>
<dbReference type="SUPFAM" id="SSF57535">
    <property type="entry name" value="Complement control module/SCR domain"/>
    <property type="match status" value="2"/>
</dbReference>
<feature type="domain" description="Sushi" evidence="4">
    <location>
        <begin position="134"/>
        <end position="188"/>
    </location>
</feature>
<dbReference type="Proteomes" id="UP000005408">
    <property type="component" value="Unassembled WGS sequence"/>
</dbReference>
<accession>A0A8W8JGW9</accession>